<feature type="compositionally biased region" description="Polar residues" evidence="1">
    <location>
        <begin position="1"/>
        <end position="28"/>
    </location>
</feature>
<sequence>MRNTLKSGFTKITRTSNVPASAWQNGRGQNDGKPSRQHAQSAPENGTLTQDAHGTSDADGIVERFHEADGKIAQARQRLLDDPDTLGDKAFKSIVPMLTGILGGKAFQWIWDNTLTKYSRNTRHGAEEESTHQQGIFASIIFAVLSAAFGAVISEFSNRSTQAVVNRIQRRRK</sequence>
<dbReference type="eggNOG" id="ENOG5031Y80">
    <property type="taxonomic scope" value="Bacteria"/>
</dbReference>
<protein>
    <submittedName>
        <fullName evidence="3">Putative membrane associated protein</fullName>
    </submittedName>
</protein>
<dbReference type="OrthoDB" id="3240197at2"/>
<organism evidence="3 4">
    <name type="scientific">Bifidobacterium bombi DSM 19703</name>
    <dbReference type="NCBI Taxonomy" id="1341695"/>
    <lineage>
        <taxon>Bacteria</taxon>
        <taxon>Bacillati</taxon>
        <taxon>Actinomycetota</taxon>
        <taxon>Actinomycetes</taxon>
        <taxon>Bifidobacteriales</taxon>
        <taxon>Bifidobacteriaceae</taxon>
        <taxon>Bifidobacterium</taxon>
    </lineage>
</organism>
<feature type="region of interest" description="Disordered" evidence="1">
    <location>
        <begin position="1"/>
        <end position="55"/>
    </location>
</feature>
<dbReference type="AlphaFoldDB" id="A0A086BP68"/>
<keyword evidence="2" id="KW-1133">Transmembrane helix</keyword>
<gene>
    <name evidence="3" type="ORF">BBOMB_0038</name>
</gene>
<name>A0A086BP68_9BIFI</name>
<feature type="transmembrane region" description="Helical" evidence="2">
    <location>
        <begin position="135"/>
        <end position="153"/>
    </location>
</feature>
<proteinExistence type="predicted"/>
<keyword evidence="2" id="KW-0472">Membrane</keyword>
<dbReference type="RefSeq" id="WP_081867177.1">
    <property type="nucleotide sequence ID" value="NZ_ATLK01000001.1"/>
</dbReference>
<accession>A0A086BP68</accession>
<evidence type="ECO:0000313" key="3">
    <source>
        <dbReference type="EMBL" id="KFF30732.1"/>
    </source>
</evidence>
<feature type="compositionally biased region" description="Polar residues" evidence="1">
    <location>
        <begin position="37"/>
        <end position="53"/>
    </location>
</feature>
<dbReference type="Pfam" id="PF14019">
    <property type="entry name" value="DUF4235"/>
    <property type="match status" value="1"/>
</dbReference>
<keyword evidence="2" id="KW-0812">Transmembrane</keyword>
<evidence type="ECO:0000313" key="4">
    <source>
        <dbReference type="Proteomes" id="UP000028730"/>
    </source>
</evidence>
<dbReference type="Proteomes" id="UP000028730">
    <property type="component" value="Unassembled WGS sequence"/>
</dbReference>
<comment type="caution">
    <text evidence="3">The sequence shown here is derived from an EMBL/GenBank/DDBJ whole genome shotgun (WGS) entry which is preliminary data.</text>
</comment>
<keyword evidence="4" id="KW-1185">Reference proteome</keyword>
<evidence type="ECO:0000256" key="2">
    <source>
        <dbReference type="SAM" id="Phobius"/>
    </source>
</evidence>
<evidence type="ECO:0000256" key="1">
    <source>
        <dbReference type="SAM" id="MobiDB-lite"/>
    </source>
</evidence>
<dbReference type="EMBL" id="ATLK01000001">
    <property type="protein sequence ID" value="KFF30732.1"/>
    <property type="molecule type" value="Genomic_DNA"/>
</dbReference>
<reference evidence="3 4" key="1">
    <citation type="journal article" date="2014" name="Appl. Environ. Microbiol.">
        <title>Genomic encyclopedia of type strains of the genus Bifidobacterium.</title>
        <authorList>
            <person name="Milani C."/>
            <person name="Lugli G.A."/>
            <person name="Duranti S."/>
            <person name="Turroni F."/>
            <person name="Bottacini F."/>
            <person name="Mangifesta M."/>
            <person name="Sanchez B."/>
            <person name="Viappiani A."/>
            <person name="Mancabelli L."/>
            <person name="Taminiau B."/>
            <person name="Delcenserie V."/>
            <person name="Barrangou R."/>
            <person name="Margolles A."/>
            <person name="van Sinderen D."/>
            <person name="Ventura M."/>
        </authorList>
    </citation>
    <scope>NUCLEOTIDE SEQUENCE [LARGE SCALE GENOMIC DNA]</scope>
    <source>
        <strain evidence="3 4">DSM 19703</strain>
    </source>
</reference>
<dbReference type="InterPro" id="IPR025329">
    <property type="entry name" value="DUF4235"/>
</dbReference>